<accession>A0ABU3B7T6</accession>
<dbReference type="Proteomes" id="UP001259982">
    <property type="component" value="Unassembled WGS sequence"/>
</dbReference>
<evidence type="ECO:0000313" key="8">
    <source>
        <dbReference type="Proteomes" id="UP001259982"/>
    </source>
</evidence>
<evidence type="ECO:0000259" key="6">
    <source>
        <dbReference type="PROSITE" id="PS51352"/>
    </source>
</evidence>
<proteinExistence type="inferred from homology"/>
<comment type="similarity">
    <text evidence="1">Belongs to the thioredoxin family. DsbA subfamily.</text>
</comment>
<evidence type="ECO:0000256" key="4">
    <source>
        <dbReference type="ARBA" id="ARBA00023157"/>
    </source>
</evidence>
<dbReference type="PANTHER" id="PTHR13887">
    <property type="entry name" value="GLUTATHIONE S-TRANSFERASE KAPPA"/>
    <property type="match status" value="1"/>
</dbReference>
<evidence type="ECO:0000256" key="1">
    <source>
        <dbReference type="ARBA" id="ARBA00005791"/>
    </source>
</evidence>
<dbReference type="RefSeq" id="WP_311658661.1">
    <property type="nucleotide sequence ID" value="NZ_JAVRHY010000006.1"/>
</dbReference>
<reference evidence="7 8" key="1">
    <citation type="submission" date="2023-09" db="EMBL/GenBank/DDBJ databases">
        <authorList>
            <person name="Rey-Velasco X."/>
        </authorList>
    </citation>
    <scope>NUCLEOTIDE SEQUENCE [LARGE SCALE GENOMIC DNA]</scope>
    <source>
        <strain evidence="7 8">P385</strain>
    </source>
</reference>
<dbReference type="SUPFAM" id="SSF52833">
    <property type="entry name" value="Thioredoxin-like"/>
    <property type="match status" value="1"/>
</dbReference>
<evidence type="ECO:0000256" key="2">
    <source>
        <dbReference type="ARBA" id="ARBA00022729"/>
    </source>
</evidence>
<keyword evidence="4" id="KW-1015">Disulfide bond</keyword>
<dbReference type="Pfam" id="PF13462">
    <property type="entry name" value="Thioredoxin_4"/>
    <property type="match status" value="1"/>
</dbReference>
<name>A0ABU3B7T6_9GAMM</name>
<dbReference type="InterPro" id="IPR012336">
    <property type="entry name" value="Thioredoxin-like_fold"/>
</dbReference>
<protein>
    <submittedName>
        <fullName evidence="7">Thioredoxin domain-containing protein</fullName>
    </submittedName>
</protein>
<evidence type="ECO:0000256" key="3">
    <source>
        <dbReference type="ARBA" id="ARBA00023002"/>
    </source>
</evidence>
<comment type="caution">
    <text evidence="7">The sequence shown here is derived from an EMBL/GenBank/DDBJ whole genome shotgun (WGS) entry which is preliminary data.</text>
</comment>
<dbReference type="Gene3D" id="3.40.30.10">
    <property type="entry name" value="Glutaredoxin"/>
    <property type="match status" value="1"/>
</dbReference>
<organism evidence="7 8">
    <name type="scientific">Spectribacter acetivorans</name>
    <dbReference type="NCBI Taxonomy" id="3075603"/>
    <lineage>
        <taxon>Bacteria</taxon>
        <taxon>Pseudomonadati</taxon>
        <taxon>Pseudomonadota</taxon>
        <taxon>Gammaproteobacteria</taxon>
        <taxon>Salinisphaerales</taxon>
        <taxon>Salinisphaeraceae</taxon>
        <taxon>Spectribacter</taxon>
    </lineage>
</organism>
<sequence length="378" mass="41268">MKTKLAIASTAALLGLVQVGCGGQESTETQSPKDNDTVAPALSPGLSSIDEVVKQYQSSLSATTRDDVGNIVVARIGDWSMTLNELDELGGRKHLKRLRSVYETRFRLLESAMAERLYELEGEAIGQTGKQVFDAQMKQVRLEPDLKGMENMTESQAMATAEGQIRERMLDAHEAFVAKAALKHDLELLLAEPSVLVGAGDLDGAMDGEIAFGPENADVLIEIYTDFQCPYCAQSAPHIARLYERYQDQARFVFRMMTPPNHPAARPAAVGAYCAFSSGEAEFWRYHDAVFADQDRLQGGKFSVQKFAQQAGMNPTDFSNCLEDPDVLMAVDAGSQAAFEQGVSATPTVVINGLPIVGMHNLQTYEDVMRQTLAMADQ</sequence>
<keyword evidence="3" id="KW-0560">Oxidoreductase</keyword>
<evidence type="ECO:0000256" key="5">
    <source>
        <dbReference type="ARBA" id="ARBA00023284"/>
    </source>
</evidence>
<feature type="domain" description="Thioredoxin" evidence="6">
    <location>
        <begin position="188"/>
        <end position="374"/>
    </location>
</feature>
<dbReference type="PROSITE" id="PS51352">
    <property type="entry name" value="THIOREDOXIN_2"/>
    <property type="match status" value="1"/>
</dbReference>
<evidence type="ECO:0000313" key="7">
    <source>
        <dbReference type="EMBL" id="MDT0618531.1"/>
    </source>
</evidence>
<keyword evidence="8" id="KW-1185">Reference proteome</keyword>
<dbReference type="InterPro" id="IPR013766">
    <property type="entry name" value="Thioredoxin_domain"/>
</dbReference>
<dbReference type="PANTHER" id="PTHR13887:SF14">
    <property type="entry name" value="DISULFIDE BOND FORMATION PROTEIN D"/>
    <property type="match status" value="1"/>
</dbReference>
<gene>
    <name evidence="7" type="ORF">RM531_08575</name>
</gene>
<keyword evidence="5" id="KW-0676">Redox-active center</keyword>
<dbReference type="InterPro" id="IPR036249">
    <property type="entry name" value="Thioredoxin-like_sf"/>
</dbReference>
<keyword evidence="2" id="KW-0732">Signal</keyword>
<dbReference type="EMBL" id="JAVRHY010000006">
    <property type="protein sequence ID" value="MDT0618531.1"/>
    <property type="molecule type" value="Genomic_DNA"/>
</dbReference>